<evidence type="ECO:0000256" key="1">
    <source>
        <dbReference type="ARBA" id="ARBA00023125"/>
    </source>
</evidence>
<evidence type="ECO:0000259" key="4">
    <source>
        <dbReference type="PROSITE" id="PS51294"/>
    </source>
</evidence>
<feature type="region of interest" description="Disordered" evidence="2">
    <location>
        <begin position="35"/>
        <end position="57"/>
    </location>
</feature>
<dbReference type="Proteomes" id="UP000008021">
    <property type="component" value="Chromosome 2"/>
</dbReference>
<dbReference type="PROSITE" id="PS51294">
    <property type="entry name" value="HTH_MYB"/>
    <property type="match status" value="2"/>
</dbReference>
<accession>A0A0E0CIY5</accession>
<dbReference type="SUPFAM" id="SSF46689">
    <property type="entry name" value="Homeodomain-like"/>
    <property type="match status" value="1"/>
</dbReference>
<protein>
    <recommendedName>
        <fullName evidence="7">Myb-like domain-containing protein</fullName>
    </recommendedName>
</protein>
<keyword evidence="6" id="KW-1185">Reference proteome</keyword>
<dbReference type="eggNOG" id="KOG0048">
    <property type="taxonomic scope" value="Eukaryota"/>
</dbReference>
<evidence type="ECO:0008006" key="7">
    <source>
        <dbReference type="Google" id="ProtNLM"/>
    </source>
</evidence>
<dbReference type="Gramene" id="OMERI02G12630.1">
    <property type="protein sequence ID" value="OMERI02G12630.1"/>
    <property type="gene ID" value="OMERI02G12630"/>
</dbReference>
<dbReference type="PANTHER" id="PTHR45614">
    <property type="entry name" value="MYB PROTEIN-RELATED"/>
    <property type="match status" value="1"/>
</dbReference>
<dbReference type="AlphaFoldDB" id="A0A0E0CIY5"/>
<dbReference type="STRING" id="40149.A0A0E0CIY5"/>
<dbReference type="Pfam" id="PF13921">
    <property type="entry name" value="Myb_DNA-bind_6"/>
    <property type="match status" value="1"/>
</dbReference>
<evidence type="ECO:0000259" key="3">
    <source>
        <dbReference type="PROSITE" id="PS50090"/>
    </source>
</evidence>
<reference evidence="5" key="1">
    <citation type="submission" date="2015-04" db="UniProtKB">
        <authorList>
            <consortium name="EnsemblPlants"/>
        </authorList>
    </citation>
    <scope>IDENTIFICATION</scope>
</reference>
<dbReference type="InterPro" id="IPR017930">
    <property type="entry name" value="Myb_dom"/>
</dbReference>
<reference evidence="5" key="2">
    <citation type="submission" date="2018-05" db="EMBL/GenBank/DDBJ databases">
        <title>OmerRS3 (Oryza meridionalis Reference Sequence Version 3).</title>
        <authorList>
            <person name="Zhang J."/>
            <person name="Kudrna D."/>
            <person name="Lee S."/>
            <person name="Talag J."/>
            <person name="Welchert J."/>
            <person name="Wing R.A."/>
        </authorList>
    </citation>
    <scope>NUCLEOTIDE SEQUENCE [LARGE SCALE GENOMIC DNA]</scope>
    <source>
        <strain evidence="5">cv. OR44</strain>
    </source>
</reference>
<dbReference type="CDD" id="cd00167">
    <property type="entry name" value="SANT"/>
    <property type="match status" value="2"/>
</dbReference>
<evidence type="ECO:0000256" key="2">
    <source>
        <dbReference type="SAM" id="MobiDB-lite"/>
    </source>
</evidence>
<feature type="compositionally biased region" description="Low complexity" evidence="2">
    <location>
        <begin position="379"/>
        <end position="393"/>
    </location>
</feature>
<dbReference type="PANTHER" id="PTHR45614:SF33">
    <property type="entry name" value="OS02G0271900 PROTEIN"/>
    <property type="match status" value="1"/>
</dbReference>
<dbReference type="PROSITE" id="PS50090">
    <property type="entry name" value="MYB_LIKE"/>
    <property type="match status" value="2"/>
</dbReference>
<proteinExistence type="predicted"/>
<dbReference type="GO" id="GO:0000978">
    <property type="term" value="F:RNA polymerase II cis-regulatory region sequence-specific DNA binding"/>
    <property type="evidence" value="ECO:0007669"/>
    <property type="project" value="TreeGrafter"/>
</dbReference>
<dbReference type="GO" id="GO:0005634">
    <property type="term" value="C:nucleus"/>
    <property type="evidence" value="ECO:0007669"/>
    <property type="project" value="TreeGrafter"/>
</dbReference>
<feature type="domain" description="HTH myb-type" evidence="4">
    <location>
        <begin position="154"/>
        <end position="208"/>
    </location>
</feature>
<feature type="domain" description="HTH myb-type" evidence="4">
    <location>
        <begin position="114"/>
        <end position="150"/>
    </location>
</feature>
<organism evidence="5">
    <name type="scientific">Oryza meridionalis</name>
    <dbReference type="NCBI Taxonomy" id="40149"/>
    <lineage>
        <taxon>Eukaryota</taxon>
        <taxon>Viridiplantae</taxon>
        <taxon>Streptophyta</taxon>
        <taxon>Embryophyta</taxon>
        <taxon>Tracheophyta</taxon>
        <taxon>Spermatophyta</taxon>
        <taxon>Magnoliopsida</taxon>
        <taxon>Liliopsida</taxon>
        <taxon>Poales</taxon>
        <taxon>Poaceae</taxon>
        <taxon>BOP clade</taxon>
        <taxon>Oryzoideae</taxon>
        <taxon>Oryzeae</taxon>
        <taxon>Oryzinae</taxon>
        <taxon>Oryza</taxon>
    </lineage>
</organism>
<feature type="domain" description="Myb-like" evidence="3">
    <location>
        <begin position="154"/>
        <end position="204"/>
    </location>
</feature>
<dbReference type="Gene3D" id="1.10.10.60">
    <property type="entry name" value="Homeodomain-like"/>
    <property type="match status" value="2"/>
</dbReference>
<dbReference type="GO" id="GO:0000981">
    <property type="term" value="F:DNA-binding transcription factor activity, RNA polymerase II-specific"/>
    <property type="evidence" value="ECO:0007669"/>
    <property type="project" value="TreeGrafter"/>
</dbReference>
<keyword evidence="1" id="KW-0238">DNA-binding</keyword>
<sequence length="556" mass="61595">MEYLRHTSSPGVNENLPSRLLRTLRLRQDESRLPVASRAVEGEGEGEGEGNLGNALEDSHKHCQGEELEAGQSCKIHYQVVMDKCSIEISEKRRRRWSTKESGLDFNFIILLHEDESLIQMINIYGHNNWETVARAIPGRNAQQCRVRWKFNLDPAINKQAWSREEELRLIHVQQIYGNKWCRMAEHFTGRTSAAIKEHWRGPMKRKLNSYLASGLLKKSPGLPENLSVSQSSDSNILQQCDVSSDENKLLSDLRPSLKSKGVSSKCDGSSSENQLLSDLRASLKSKGASSKCDGSSDDNQLLSDLRASLKSKEGASSKCDGSSDENKLLSDLRACLKSKQGASSKCDGSFDENQLLSDLQASLKSKQRTSSKYKLGASSKSKQGTSSKSKQGIIDLCENTDTSEGESSKLICTERPDPDSGEASQRIRDRLNWRKRARKKLVFLSSPVELKVSAVAESERHLQESKEMSPEVNIVSPPAVLQGFSPEVPSVCEKIVEPPLADFNQTKNVCSLETSSDPCTLEQHLANVSDLLDMSYIDGLMIIPPAGCPYDGDFI</sequence>
<evidence type="ECO:0000313" key="5">
    <source>
        <dbReference type="EnsemblPlants" id="OMERI02G12630.1"/>
    </source>
</evidence>
<name>A0A0E0CIY5_9ORYZ</name>
<evidence type="ECO:0000313" key="6">
    <source>
        <dbReference type="Proteomes" id="UP000008021"/>
    </source>
</evidence>
<feature type="domain" description="Myb-like" evidence="3">
    <location>
        <begin position="114"/>
        <end position="153"/>
    </location>
</feature>
<dbReference type="EnsemblPlants" id="OMERI02G12630.1">
    <property type="protein sequence ID" value="OMERI02G12630.1"/>
    <property type="gene ID" value="OMERI02G12630"/>
</dbReference>
<feature type="region of interest" description="Disordered" evidence="2">
    <location>
        <begin position="368"/>
        <end position="426"/>
    </location>
</feature>
<dbReference type="SMART" id="SM00717">
    <property type="entry name" value="SANT"/>
    <property type="match status" value="2"/>
</dbReference>
<dbReference type="InterPro" id="IPR001005">
    <property type="entry name" value="SANT/Myb"/>
</dbReference>
<dbReference type="InterPro" id="IPR050560">
    <property type="entry name" value="MYB_TF"/>
</dbReference>
<dbReference type="HOGENOM" id="CLU_045614_0_0_1"/>
<dbReference type="InterPro" id="IPR009057">
    <property type="entry name" value="Homeodomain-like_sf"/>
</dbReference>